<proteinExistence type="predicted"/>
<dbReference type="GO" id="GO:0005840">
    <property type="term" value="C:ribosome"/>
    <property type="evidence" value="ECO:0007669"/>
    <property type="project" value="UniProtKB-KW"/>
</dbReference>
<name>A0A161MTI7_TRIIF</name>
<reference evidence="1" key="2">
    <citation type="journal article" date="2017" name="J. Med. Entomol.">
        <title>Transcriptome Analysis of the Triatoma infestans (Hemiptera: Reduviidae) Integument.</title>
        <authorList>
            <person name="Calderon-Fernandez G.M."/>
            <person name="Moriconi D.E."/>
            <person name="Dulbecco A.B."/>
            <person name="Juarez M.P."/>
        </authorList>
    </citation>
    <scope>NUCLEOTIDE SEQUENCE</scope>
    <source>
        <strain evidence="1">Int1</strain>
        <tissue evidence="1">Integument</tissue>
    </source>
</reference>
<reference evidence="1" key="1">
    <citation type="submission" date="2016-04" db="EMBL/GenBank/DDBJ databases">
        <authorList>
            <person name="Calderon-Fernandez G.M.Sr."/>
        </authorList>
    </citation>
    <scope>NUCLEOTIDE SEQUENCE</scope>
    <source>
        <strain evidence="1">Int1</strain>
        <tissue evidence="1">Integument</tissue>
    </source>
</reference>
<evidence type="ECO:0000313" key="1">
    <source>
        <dbReference type="EMBL" id="JAS03029.1"/>
    </source>
</evidence>
<keyword evidence="1" id="KW-0689">Ribosomal protein</keyword>
<sequence>MELSLPEECMATVGKIFFFMFF</sequence>
<accession>A0A161MTI7</accession>
<organism evidence="1">
    <name type="scientific">Triatoma infestans</name>
    <name type="common">Assassin bug</name>
    <dbReference type="NCBI Taxonomy" id="30076"/>
    <lineage>
        <taxon>Eukaryota</taxon>
        <taxon>Metazoa</taxon>
        <taxon>Ecdysozoa</taxon>
        <taxon>Arthropoda</taxon>
        <taxon>Hexapoda</taxon>
        <taxon>Insecta</taxon>
        <taxon>Pterygota</taxon>
        <taxon>Neoptera</taxon>
        <taxon>Paraneoptera</taxon>
        <taxon>Hemiptera</taxon>
        <taxon>Heteroptera</taxon>
        <taxon>Panheteroptera</taxon>
        <taxon>Cimicomorpha</taxon>
        <taxon>Reduviidae</taxon>
        <taxon>Triatominae</taxon>
        <taxon>Triatoma</taxon>
    </lineage>
</organism>
<dbReference type="EMBL" id="GEMB01000082">
    <property type="protein sequence ID" value="JAS03029.1"/>
    <property type="molecule type" value="Transcribed_RNA"/>
</dbReference>
<dbReference type="AlphaFoldDB" id="A0A161MTI7"/>
<protein>
    <submittedName>
        <fullName evidence="1">39s ribosomal protein mitochondrial</fullName>
    </submittedName>
</protein>
<keyword evidence="1" id="KW-0687">Ribonucleoprotein</keyword>